<evidence type="ECO:0000313" key="2">
    <source>
        <dbReference type="Proteomes" id="UP000324853"/>
    </source>
</evidence>
<proteinExistence type="predicted"/>
<sequence>MKLLTLENSFREVLRAHYPQAPQLADHVTQAHMQASFPEPRSPAEQAAHEASDILKAAIIDGRIRLRGCLPGNLCGDISPAEITTPGRISVFGNELHVRQGRTYHDVCCYADDVSAVVGMPTSESPKHWKNPTDEMVRVKVRGAYSEEKAAGRRAPNINEIPKFVRPKLNADGYDTSDKRIKDIAEEAEFKALRGPTGVRAS</sequence>
<organism evidence="1 2">
    <name type="scientific">Bradyrhizobium cytisi</name>
    <dbReference type="NCBI Taxonomy" id="515489"/>
    <lineage>
        <taxon>Bacteria</taxon>
        <taxon>Pseudomonadati</taxon>
        <taxon>Pseudomonadota</taxon>
        <taxon>Alphaproteobacteria</taxon>
        <taxon>Hyphomicrobiales</taxon>
        <taxon>Nitrobacteraceae</taxon>
        <taxon>Bradyrhizobium</taxon>
    </lineage>
</organism>
<name>A0A5S4WQH3_9BRAD</name>
<dbReference type="EMBL" id="VSSR01000027">
    <property type="protein sequence ID" value="TYL83611.1"/>
    <property type="molecule type" value="Genomic_DNA"/>
</dbReference>
<dbReference type="RefSeq" id="WP_148752285.1">
    <property type="nucleotide sequence ID" value="NZ_VSSR01000027.1"/>
</dbReference>
<gene>
    <name evidence="1" type="ORF">FXB38_18115</name>
</gene>
<dbReference type="Proteomes" id="UP000324853">
    <property type="component" value="Unassembled WGS sequence"/>
</dbReference>
<protein>
    <submittedName>
        <fullName evidence="1">Uncharacterized protein</fullName>
    </submittedName>
</protein>
<accession>A0A5S4WQH3</accession>
<keyword evidence="2" id="KW-1185">Reference proteome</keyword>
<evidence type="ECO:0000313" key="1">
    <source>
        <dbReference type="EMBL" id="TYL83611.1"/>
    </source>
</evidence>
<reference evidence="1 2" key="1">
    <citation type="submission" date="2019-08" db="EMBL/GenBank/DDBJ databases">
        <title>Bradyrhizobium hipponensis sp. nov., a rhizobium isolated from a Lupinus angustifolius root nodule in Tunisia.</title>
        <authorList>
            <person name="Off K."/>
            <person name="Rejili M."/>
            <person name="Mars M."/>
            <person name="Brachmann A."/>
            <person name="Marin M."/>
        </authorList>
    </citation>
    <scope>NUCLEOTIDE SEQUENCE [LARGE SCALE GENOMIC DNA]</scope>
    <source>
        <strain evidence="1 2">CTAW11</strain>
    </source>
</reference>
<dbReference type="AlphaFoldDB" id="A0A5S4WQH3"/>
<comment type="caution">
    <text evidence="1">The sequence shown here is derived from an EMBL/GenBank/DDBJ whole genome shotgun (WGS) entry which is preliminary data.</text>
</comment>